<dbReference type="Gene3D" id="3.90.850.10">
    <property type="entry name" value="Fumarylacetoacetase-like, C-terminal domain"/>
    <property type="match status" value="1"/>
</dbReference>
<proteinExistence type="inferred from homology"/>
<keyword evidence="2" id="KW-0479">Metal-binding</keyword>
<dbReference type="SUPFAM" id="SSF56529">
    <property type="entry name" value="FAH"/>
    <property type="match status" value="1"/>
</dbReference>
<dbReference type="PANTHER" id="PTHR42796">
    <property type="entry name" value="FUMARYLACETOACETATE HYDROLASE DOMAIN-CONTAINING PROTEIN 2A-RELATED"/>
    <property type="match status" value="1"/>
</dbReference>
<comment type="caution">
    <text evidence="4">The sequence shown here is derived from an EMBL/GenBank/DDBJ whole genome shotgun (WGS) entry which is preliminary data.</text>
</comment>
<evidence type="ECO:0000256" key="1">
    <source>
        <dbReference type="ARBA" id="ARBA00010211"/>
    </source>
</evidence>
<dbReference type="GO" id="GO:0003824">
    <property type="term" value="F:catalytic activity"/>
    <property type="evidence" value="ECO:0007669"/>
    <property type="project" value="InterPro"/>
</dbReference>
<dbReference type="GO" id="GO:0044281">
    <property type="term" value="P:small molecule metabolic process"/>
    <property type="evidence" value="ECO:0007669"/>
    <property type="project" value="UniProtKB-ARBA"/>
</dbReference>
<sequence length="213" mass="23184">MGHNYPSYAKMGNLVFPYEGTVASFMVTPESTIGPEDIIEWPLSAKEVCLELELGVIIGKTGKRISQANALNHVFGYTVVNDVTGWDIFAKGVGKGREGLPGFYYVIMSKSIDTFQPIGPYIVLKDEIPDPQNISGELRVNGEPQIKGNTREMRLTVAGILEYHTQDITFYPGDVIATGGMASEGVSAHAFVKSGDVAEAELDKIGVLRNYVH</sequence>
<evidence type="ECO:0000259" key="3">
    <source>
        <dbReference type="Pfam" id="PF01557"/>
    </source>
</evidence>
<dbReference type="GO" id="GO:0046872">
    <property type="term" value="F:metal ion binding"/>
    <property type="evidence" value="ECO:0007669"/>
    <property type="project" value="UniProtKB-KW"/>
</dbReference>
<comment type="similarity">
    <text evidence="1">Belongs to the FAH family.</text>
</comment>
<protein>
    <recommendedName>
        <fullName evidence="3">Fumarylacetoacetase-like C-terminal domain-containing protein</fullName>
    </recommendedName>
</protein>
<dbReference type="InterPro" id="IPR011234">
    <property type="entry name" value="Fumarylacetoacetase-like_C"/>
</dbReference>
<dbReference type="InterPro" id="IPR036663">
    <property type="entry name" value="Fumarylacetoacetase_C_sf"/>
</dbReference>
<dbReference type="AlphaFoldDB" id="X1NJA5"/>
<feature type="domain" description="Fumarylacetoacetase-like C-terminal" evidence="3">
    <location>
        <begin position="4"/>
        <end position="212"/>
    </location>
</feature>
<gene>
    <name evidence="4" type="ORF">S06H3_41270</name>
</gene>
<accession>X1NJA5</accession>
<organism evidence="4">
    <name type="scientific">marine sediment metagenome</name>
    <dbReference type="NCBI Taxonomy" id="412755"/>
    <lineage>
        <taxon>unclassified sequences</taxon>
        <taxon>metagenomes</taxon>
        <taxon>ecological metagenomes</taxon>
    </lineage>
</organism>
<reference evidence="4" key="1">
    <citation type="journal article" date="2014" name="Front. Microbiol.">
        <title>High frequency of phylogenetically diverse reductive dehalogenase-homologous genes in deep subseafloor sedimentary metagenomes.</title>
        <authorList>
            <person name="Kawai M."/>
            <person name="Futagami T."/>
            <person name="Toyoda A."/>
            <person name="Takaki Y."/>
            <person name="Nishi S."/>
            <person name="Hori S."/>
            <person name="Arai W."/>
            <person name="Tsubouchi T."/>
            <person name="Morono Y."/>
            <person name="Uchiyama I."/>
            <person name="Ito T."/>
            <person name="Fujiyama A."/>
            <person name="Inagaki F."/>
            <person name="Takami H."/>
        </authorList>
    </citation>
    <scope>NUCLEOTIDE SEQUENCE</scope>
    <source>
        <strain evidence="4">Expedition CK06-06</strain>
    </source>
</reference>
<dbReference type="InterPro" id="IPR051121">
    <property type="entry name" value="FAH"/>
</dbReference>
<dbReference type="Pfam" id="PF01557">
    <property type="entry name" value="FAA_hydrolase"/>
    <property type="match status" value="1"/>
</dbReference>
<dbReference type="EMBL" id="BARV01025410">
    <property type="protein sequence ID" value="GAI44097.1"/>
    <property type="molecule type" value="Genomic_DNA"/>
</dbReference>
<dbReference type="PANTHER" id="PTHR42796:SF4">
    <property type="entry name" value="FUMARYLACETOACETATE HYDROLASE DOMAIN-CONTAINING PROTEIN 2A"/>
    <property type="match status" value="1"/>
</dbReference>
<evidence type="ECO:0000313" key="4">
    <source>
        <dbReference type="EMBL" id="GAI44097.1"/>
    </source>
</evidence>
<name>X1NJA5_9ZZZZ</name>
<evidence type="ECO:0000256" key="2">
    <source>
        <dbReference type="ARBA" id="ARBA00022723"/>
    </source>
</evidence>